<evidence type="ECO:0000256" key="1">
    <source>
        <dbReference type="SAM" id="MobiDB-lite"/>
    </source>
</evidence>
<accession>A0A9X9LTC8</accession>
<organism evidence="2 3">
    <name type="scientific">Gulo gulo</name>
    <name type="common">Wolverine</name>
    <name type="synonym">Gluton</name>
    <dbReference type="NCBI Taxonomy" id="48420"/>
    <lineage>
        <taxon>Eukaryota</taxon>
        <taxon>Metazoa</taxon>
        <taxon>Chordata</taxon>
        <taxon>Craniata</taxon>
        <taxon>Vertebrata</taxon>
        <taxon>Euteleostomi</taxon>
        <taxon>Mammalia</taxon>
        <taxon>Eutheria</taxon>
        <taxon>Laurasiatheria</taxon>
        <taxon>Carnivora</taxon>
        <taxon>Caniformia</taxon>
        <taxon>Musteloidea</taxon>
        <taxon>Mustelidae</taxon>
        <taxon>Guloninae</taxon>
        <taxon>Gulo</taxon>
    </lineage>
</organism>
<name>A0A9X9LTC8_GULGU</name>
<evidence type="ECO:0000313" key="3">
    <source>
        <dbReference type="Proteomes" id="UP000269945"/>
    </source>
</evidence>
<feature type="region of interest" description="Disordered" evidence="1">
    <location>
        <begin position="27"/>
        <end position="83"/>
    </location>
</feature>
<dbReference type="EMBL" id="CYRY02016259">
    <property type="protein sequence ID" value="VCW90342.1"/>
    <property type="molecule type" value="Genomic_DNA"/>
</dbReference>
<evidence type="ECO:0000313" key="2">
    <source>
        <dbReference type="EMBL" id="VCW90342.1"/>
    </source>
</evidence>
<dbReference type="Proteomes" id="UP000269945">
    <property type="component" value="Unassembled WGS sequence"/>
</dbReference>
<feature type="region of interest" description="Disordered" evidence="1">
    <location>
        <begin position="96"/>
        <end position="117"/>
    </location>
</feature>
<comment type="caution">
    <text evidence="2">The sequence shown here is derived from an EMBL/GenBank/DDBJ whole genome shotgun (WGS) entry which is preliminary data.</text>
</comment>
<reference evidence="2 3" key="1">
    <citation type="submission" date="2018-10" db="EMBL/GenBank/DDBJ databases">
        <authorList>
            <person name="Ekblom R."/>
            <person name="Jareborg N."/>
        </authorList>
    </citation>
    <scope>NUCLEOTIDE SEQUENCE [LARGE SCALE GENOMIC DNA]</scope>
    <source>
        <tissue evidence="2">Muscle</tissue>
    </source>
</reference>
<proteinExistence type="predicted"/>
<keyword evidence="3" id="KW-1185">Reference proteome</keyword>
<protein>
    <submittedName>
        <fullName evidence="2">Uncharacterized protein</fullName>
    </submittedName>
</protein>
<feature type="compositionally biased region" description="Basic residues" evidence="1">
    <location>
        <begin position="64"/>
        <end position="73"/>
    </location>
</feature>
<sequence length="117" mass="12809">MGSPCASRIYFPGPEFTPAAAAAFGISGAPEQGSRHAAPSPAAAGEPWDLRLRSGSAPLARPPVLRRTRRRPKTQSAVHRPEVTCGLWADHRRNWLPRRRLLEQGKTSQPEKRPVGK</sequence>
<dbReference type="AlphaFoldDB" id="A0A9X9LTC8"/>
<gene>
    <name evidence="2" type="ORF">BN2614_LOCUS1</name>
</gene>